<evidence type="ECO:0000256" key="2">
    <source>
        <dbReference type="ARBA" id="ARBA00022723"/>
    </source>
</evidence>
<feature type="region of interest" description="Disordered" evidence="8">
    <location>
        <begin position="221"/>
        <end position="274"/>
    </location>
</feature>
<feature type="domain" description="C2H2-type" evidence="9">
    <location>
        <begin position="486"/>
        <end position="513"/>
    </location>
</feature>
<dbReference type="SUPFAM" id="SSF57667">
    <property type="entry name" value="beta-beta-alpha zinc fingers"/>
    <property type="match status" value="1"/>
</dbReference>
<feature type="compositionally biased region" description="Basic and acidic residues" evidence="8">
    <location>
        <begin position="142"/>
        <end position="158"/>
    </location>
</feature>
<dbReference type="SMART" id="SM00355">
    <property type="entry name" value="ZnF_C2H2"/>
    <property type="match status" value="2"/>
</dbReference>
<keyword evidence="11" id="KW-1185">Reference proteome</keyword>
<organism evidence="10 11">
    <name type="scientific">Pygocentrus nattereri</name>
    <name type="common">Red-bellied piranha</name>
    <dbReference type="NCBI Taxonomy" id="42514"/>
    <lineage>
        <taxon>Eukaryota</taxon>
        <taxon>Metazoa</taxon>
        <taxon>Chordata</taxon>
        <taxon>Craniata</taxon>
        <taxon>Vertebrata</taxon>
        <taxon>Euteleostomi</taxon>
        <taxon>Actinopterygii</taxon>
        <taxon>Neopterygii</taxon>
        <taxon>Teleostei</taxon>
        <taxon>Ostariophysi</taxon>
        <taxon>Characiformes</taxon>
        <taxon>Characoidei</taxon>
        <taxon>Pygocentrus</taxon>
    </lineage>
</organism>
<evidence type="ECO:0000313" key="10">
    <source>
        <dbReference type="Ensembl" id="ENSPNAP00000032518.2"/>
    </source>
</evidence>
<feature type="compositionally biased region" description="Basic and acidic residues" evidence="8">
    <location>
        <begin position="263"/>
        <end position="273"/>
    </location>
</feature>
<reference evidence="10" key="3">
    <citation type="submission" date="2025-09" db="UniProtKB">
        <authorList>
            <consortium name="Ensembl"/>
        </authorList>
    </citation>
    <scope>IDENTIFICATION</scope>
</reference>
<evidence type="ECO:0000256" key="4">
    <source>
        <dbReference type="ARBA" id="ARBA00022771"/>
    </source>
</evidence>
<dbReference type="InterPro" id="IPR013087">
    <property type="entry name" value="Znf_C2H2_type"/>
</dbReference>
<dbReference type="GeneTree" id="ENSGT01030000235009"/>
<dbReference type="FunFam" id="3.30.160.60:FF:000446">
    <property type="entry name" value="Zinc finger protein"/>
    <property type="match status" value="1"/>
</dbReference>
<keyword evidence="4 7" id="KW-0863">Zinc-finger</keyword>
<feature type="region of interest" description="Disordered" evidence="8">
    <location>
        <begin position="418"/>
        <end position="456"/>
    </location>
</feature>
<keyword evidence="3" id="KW-0677">Repeat</keyword>
<accession>A0A3B4E9Z5</accession>
<evidence type="ECO:0000256" key="3">
    <source>
        <dbReference type="ARBA" id="ARBA00022737"/>
    </source>
</evidence>
<comment type="subcellular location">
    <subcellularLocation>
        <location evidence="1">Nucleus</location>
    </subcellularLocation>
</comment>
<evidence type="ECO:0000256" key="1">
    <source>
        <dbReference type="ARBA" id="ARBA00004123"/>
    </source>
</evidence>
<evidence type="ECO:0000313" key="11">
    <source>
        <dbReference type="Proteomes" id="UP001501920"/>
    </source>
</evidence>
<feature type="domain" description="C2H2-type" evidence="9">
    <location>
        <begin position="457"/>
        <end position="484"/>
    </location>
</feature>
<evidence type="ECO:0000256" key="8">
    <source>
        <dbReference type="SAM" id="MobiDB-lite"/>
    </source>
</evidence>
<dbReference type="InterPro" id="IPR036236">
    <property type="entry name" value="Znf_C2H2_sf"/>
</dbReference>
<dbReference type="Pfam" id="PF00096">
    <property type="entry name" value="zf-C2H2"/>
    <property type="match status" value="2"/>
</dbReference>
<proteinExistence type="predicted"/>
<protein>
    <recommendedName>
        <fullName evidence="9">C2H2-type domain-containing protein</fullName>
    </recommendedName>
</protein>
<dbReference type="Gene3D" id="3.30.160.60">
    <property type="entry name" value="Classic Zinc Finger"/>
    <property type="match status" value="2"/>
</dbReference>
<keyword evidence="5" id="KW-0862">Zinc</keyword>
<dbReference type="Proteomes" id="UP001501920">
    <property type="component" value="Chromosome 27"/>
</dbReference>
<dbReference type="PROSITE" id="PS50157">
    <property type="entry name" value="ZINC_FINGER_C2H2_2"/>
    <property type="match status" value="2"/>
</dbReference>
<dbReference type="Ensembl" id="ENSPNAT00000037377.2">
    <property type="protein sequence ID" value="ENSPNAP00000032518.2"/>
    <property type="gene ID" value="ENSPNAG00000020489.2"/>
</dbReference>
<keyword evidence="2" id="KW-0479">Metal-binding</keyword>
<evidence type="ECO:0000256" key="5">
    <source>
        <dbReference type="ARBA" id="ARBA00022833"/>
    </source>
</evidence>
<reference evidence="10 11" key="1">
    <citation type="submission" date="2020-10" db="EMBL/GenBank/DDBJ databases">
        <title>Pygocentrus nattereri (red-bellied piranha) genome, fPygNat1, primary haplotype.</title>
        <authorList>
            <person name="Myers G."/>
            <person name="Meyer A."/>
            <person name="Karagic N."/>
            <person name="Pippel M."/>
            <person name="Winkler S."/>
            <person name="Tracey A."/>
            <person name="Wood J."/>
            <person name="Formenti G."/>
            <person name="Howe K."/>
            <person name="Fedrigo O."/>
            <person name="Jarvis E.D."/>
        </authorList>
    </citation>
    <scope>NUCLEOTIDE SEQUENCE [LARGE SCALE GENOMIC DNA]</scope>
</reference>
<dbReference type="GO" id="GO:0005634">
    <property type="term" value="C:nucleus"/>
    <property type="evidence" value="ECO:0007669"/>
    <property type="project" value="UniProtKB-SubCell"/>
</dbReference>
<dbReference type="FunFam" id="3.30.160.60:FF:000925">
    <property type="entry name" value="Zinc finger protein 668"/>
    <property type="match status" value="1"/>
</dbReference>
<feature type="compositionally biased region" description="Polar residues" evidence="8">
    <location>
        <begin position="356"/>
        <end position="378"/>
    </location>
</feature>
<reference evidence="10" key="2">
    <citation type="submission" date="2025-08" db="UniProtKB">
        <authorList>
            <consortium name="Ensembl"/>
        </authorList>
    </citation>
    <scope>IDENTIFICATION</scope>
</reference>
<keyword evidence="6" id="KW-0539">Nucleus</keyword>
<dbReference type="AlphaFoldDB" id="A0A3B4E9Z5"/>
<feature type="compositionally biased region" description="Polar residues" evidence="8">
    <location>
        <begin position="418"/>
        <end position="427"/>
    </location>
</feature>
<sequence>MAPSASQPRCQNGAWGSCARSRCASMRGSAARRRGVRAQWRRRWPWSSSSARSSFCLPLTEEPGGAAGENERAGPASRTMNGALYISFFQGQLESALEQVVQLAVQEITKSVGASLGSMLLDTASKEQENQRLRATLQGGDGKAKGAEEPGGAKEKQRGSSLRFQTTDSFRLEQKRRAVDQLKVVMEQVLEFAVCELTKIVEDSFDDLLLELTKTERENEELRERVRETEDKRVVDEEPQENRTDSPGSSEGAGAKEQGQEPAENKNESESDRPAVITVSQDWVPILDKVFGQKWCSDLWQIKELSSSKEEHPAQGSGVTPDVEGPIQESLASAPQKNAEVTPDPPQWLQAHDTEVVTSEPQCTSVSSSVGDESQLKSPSMLHRLLTLPSQLLEDNEESMEALSSLADPEEPLVITETPGQSSQALQQEKADDEEEEEEEEVEQHESSRNKGGKKVHVCKDCGKKFSRSNLLKIHRQTHKEKEAGIHCPECGKNFSQLTKLQAHLRTHSGKMTSHREECCS</sequence>
<feature type="region of interest" description="Disordered" evidence="8">
    <location>
        <begin position="136"/>
        <end position="163"/>
    </location>
</feature>
<dbReference type="InterPro" id="IPR050331">
    <property type="entry name" value="Zinc_finger"/>
</dbReference>
<name>A0A3B4E9Z5_PYGNA</name>
<dbReference type="OMA" id="HSHVRTQ"/>
<feature type="compositionally biased region" description="Acidic residues" evidence="8">
    <location>
        <begin position="431"/>
        <end position="443"/>
    </location>
</feature>
<feature type="region of interest" description="Disordered" evidence="8">
    <location>
        <begin position="307"/>
        <end position="378"/>
    </location>
</feature>
<dbReference type="PANTHER" id="PTHR16515">
    <property type="entry name" value="PR DOMAIN ZINC FINGER PROTEIN"/>
    <property type="match status" value="1"/>
</dbReference>
<dbReference type="PANTHER" id="PTHR16515:SF49">
    <property type="entry name" value="GASTRULA ZINC FINGER PROTEIN XLCGF49.1-LIKE-RELATED"/>
    <property type="match status" value="1"/>
</dbReference>
<feature type="region of interest" description="Disordered" evidence="8">
    <location>
        <begin position="55"/>
        <end position="75"/>
    </location>
</feature>
<dbReference type="GO" id="GO:0010468">
    <property type="term" value="P:regulation of gene expression"/>
    <property type="evidence" value="ECO:0007669"/>
    <property type="project" value="TreeGrafter"/>
</dbReference>
<feature type="compositionally biased region" description="Basic and acidic residues" evidence="8">
    <location>
        <begin position="221"/>
        <end position="244"/>
    </location>
</feature>
<evidence type="ECO:0000256" key="6">
    <source>
        <dbReference type="ARBA" id="ARBA00023242"/>
    </source>
</evidence>
<dbReference type="PROSITE" id="PS00028">
    <property type="entry name" value="ZINC_FINGER_C2H2_1"/>
    <property type="match status" value="2"/>
</dbReference>
<evidence type="ECO:0000259" key="9">
    <source>
        <dbReference type="PROSITE" id="PS50157"/>
    </source>
</evidence>
<dbReference type="STRING" id="42514.ENSPNAP00000032518"/>
<dbReference type="GO" id="GO:0008270">
    <property type="term" value="F:zinc ion binding"/>
    <property type="evidence" value="ECO:0007669"/>
    <property type="project" value="UniProtKB-KW"/>
</dbReference>
<evidence type="ECO:0000256" key="7">
    <source>
        <dbReference type="PROSITE-ProRule" id="PRU00042"/>
    </source>
</evidence>